<dbReference type="EMBL" id="UAPQ01000008">
    <property type="protein sequence ID" value="SPT53811.1"/>
    <property type="molecule type" value="Genomic_DNA"/>
</dbReference>
<evidence type="ECO:0000256" key="1">
    <source>
        <dbReference type="SAM" id="MobiDB-lite"/>
    </source>
</evidence>
<dbReference type="InterPro" id="IPR027417">
    <property type="entry name" value="P-loop_NTPase"/>
</dbReference>
<dbReference type="RefSeq" id="WP_111836747.1">
    <property type="nucleotide sequence ID" value="NZ_UAPQ01000008.1"/>
</dbReference>
<dbReference type="SUPFAM" id="SSF52540">
    <property type="entry name" value="P-loop containing nucleoside triphosphate hydrolases"/>
    <property type="match status" value="1"/>
</dbReference>
<comment type="caution">
    <text evidence="2">The sequence shown here is derived from an EMBL/GenBank/DDBJ whole genome shotgun (WGS) entry which is preliminary data.</text>
</comment>
<name>A0ABY1VQ89_9ACTO</name>
<evidence type="ECO:0000313" key="2">
    <source>
        <dbReference type="EMBL" id="SPT53811.1"/>
    </source>
</evidence>
<organism evidence="2 3">
    <name type="scientific">Actinomyces bovis</name>
    <dbReference type="NCBI Taxonomy" id="1658"/>
    <lineage>
        <taxon>Bacteria</taxon>
        <taxon>Bacillati</taxon>
        <taxon>Actinomycetota</taxon>
        <taxon>Actinomycetes</taxon>
        <taxon>Actinomycetales</taxon>
        <taxon>Actinomycetaceae</taxon>
        <taxon>Actinomyces</taxon>
    </lineage>
</organism>
<keyword evidence="3" id="KW-1185">Reference proteome</keyword>
<proteinExistence type="predicted"/>
<accession>A0ABY1VQ89</accession>
<gene>
    <name evidence="2" type="ORF">NCTC11535_01495</name>
</gene>
<protein>
    <submittedName>
        <fullName evidence="2">Predicted GTPase</fullName>
    </submittedName>
</protein>
<feature type="region of interest" description="Disordered" evidence="1">
    <location>
        <begin position="1"/>
        <end position="21"/>
    </location>
</feature>
<dbReference type="Proteomes" id="UP000250006">
    <property type="component" value="Unassembled WGS sequence"/>
</dbReference>
<dbReference type="Gene3D" id="3.40.50.300">
    <property type="entry name" value="P-loop containing nucleotide triphosphate hydrolases"/>
    <property type="match status" value="1"/>
</dbReference>
<reference evidence="2 3" key="1">
    <citation type="submission" date="2018-06" db="EMBL/GenBank/DDBJ databases">
        <authorList>
            <consortium name="Pathogen Informatics"/>
            <person name="Doyle S."/>
        </authorList>
    </citation>
    <scope>NUCLEOTIDE SEQUENCE [LARGE SCALE GENOMIC DNA]</scope>
    <source>
        <strain evidence="2 3">NCTC11535</strain>
    </source>
</reference>
<evidence type="ECO:0000313" key="3">
    <source>
        <dbReference type="Proteomes" id="UP000250006"/>
    </source>
</evidence>
<sequence>MFPTGSERPTADAPIPSEGAASGTLSRGRLVAVLTDLLGDLERLDLGLNAPGVEDARRLRVRLQGEVHDHVLPRLKDADAPAIVVVGGSTGAGKSTLVSSVLHAEVSPMGVLRPTTRTPVLVANPEDASSISAHPVAQVCLTVLSKEIPAGLAVVDASDLDSVHEANRDLAARLLEAADLWLFVTTAARYGDQTPWATLEDAVSRGTAIAVVLNRVNAKVLGEVRRDLIERLSALGLEDAPFFVVDDAGPLKGMLSAQAVQEVHDWLWLLAGRHRAASLLRRTGKSLWTSLCSDLTQLADDVDAQARAADTLEEGRAALLGAPISDLTGEVQAGSCGQGAPTTRWLTLASSGGALAGLATLAPGRRLSAGLFGRRTRQRSEALELLAKDALDAVHSRLEATLVSLSADLRALWGAAGAKPPAVLADASRKATSVLETWRVGLLKDCGVREIPHGLTEQSLSDLLVAAAVGVTGAVNVFRCMGLKVAADTARDKLANALEHAVRGLVPAGTARNLAPDPGLAAALRLRAAELRPLTRAGEFGGLE</sequence>